<comment type="caution">
    <text evidence="1">The sequence shown here is derived from an EMBL/GenBank/DDBJ whole genome shotgun (WGS) entry which is preliminary data.</text>
</comment>
<dbReference type="Pfam" id="PF04672">
    <property type="entry name" value="Methyltransf_19"/>
    <property type="match status" value="1"/>
</dbReference>
<name>A0ABP6CSV5_9ACTN</name>
<keyword evidence="2" id="KW-1185">Reference proteome</keyword>
<dbReference type="EMBL" id="BAAATD010000013">
    <property type="protein sequence ID" value="GAA2627610.1"/>
    <property type="molecule type" value="Genomic_DNA"/>
</dbReference>
<organism evidence="1 2">
    <name type="scientific">Actinomadura fulvescens</name>
    <dbReference type="NCBI Taxonomy" id="46160"/>
    <lineage>
        <taxon>Bacteria</taxon>
        <taxon>Bacillati</taxon>
        <taxon>Actinomycetota</taxon>
        <taxon>Actinomycetes</taxon>
        <taxon>Streptosporangiales</taxon>
        <taxon>Thermomonosporaceae</taxon>
        <taxon>Actinomadura</taxon>
    </lineage>
</organism>
<evidence type="ECO:0000313" key="2">
    <source>
        <dbReference type="Proteomes" id="UP001501509"/>
    </source>
</evidence>
<accession>A0ABP6CSV5</accession>
<proteinExistence type="predicted"/>
<protein>
    <submittedName>
        <fullName evidence="1">Uncharacterized protein</fullName>
    </submittedName>
</protein>
<dbReference type="Proteomes" id="UP001501509">
    <property type="component" value="Unassembled WGS sequence"/>
</dbReference>
<gene>
    <name evidence="1" type="ORF">GCM10010411_75970</name>
</gene>
<reference evidence="2" key="1">
    <citation type="journal article" date="2019" name="Int. J. Syst. Evol. Microbiol.">
        <title>The Global Catalogue of Microorganisms (GCM) 10K type strain sequencing project: providing services to taxonomists for standard genome sequencing and annotation.</title>
        <authorList>
            <consortium name="The Broad Institute Genomics Platform"/>
            <consortium name="The Broad Institute Genome Sequencing Center for Infectious Disease"/>
            <person name="Wu L."/>
            <person name="Ma J."/>
        </authorList>
    </citation>
    <scope>NUCLEOTIDE SEQUENCE [LARGE SCALE GENOMIC DNA]</scope>
    <source>
        <strain evidence="2">JCM 6833</strain>
    </source>
</reference>
<evidence type="ECO:0000313" key="1">
    <source>
        <dbReference type="EMBL" id="GAA2627610.1"/>
    </source>
</evidence>
<sequence>MWRQSQAKGIYPRDPAAIARFFDGLDLLEPGMVDAHCWRPELADGMVEQGNGSWRVGIGQKPSV</sequence>
<dbReference type="Gene3D" id="3.40.50.150">
    <property type="entry name" value="Vaccinia Virus protein VP39"/>
    <property type="match status" value="1"/>
</dbReference>
<dbReference type="InterPro" id="IPR029063">
    <property type="entry name" value="SAM-dependent_MTases_sf"/>
</dbReference>
<dbReference type="InterPro" id="IPR006764">
    <property type="entry name" value="SAM_dep_MeTrfase_SAV2177_type"/>
</dbReference>